<dbReference type="AlphaFoldDB" id="A0A645AX76"/>
<dbReference type="SUPFAM" id="SSF52317">
    <property type="entry name" value="Class I glutamine amidotransferase-like"/>
    <property type="match status" value="1"/>
</dbReference>
<comment type="caution">
    <text evidence="1">The sequence shown here is derived from an EMBL/GenBank/DDBJ whole genome shotgun (WGS) entry which is preliminary data.</text>
</comment>
<accession>A0A645AX76</accession>
<dbReference type="InterPro" id="IPR029062">
    <property type="entry name" value="Class_I_gatase-like"/>
</dbReference>
<dbReference type="Gene3D" id="3.40.50.880">
    <property type="match status" value="1"/>
</dbReference>
<dbReference type="InterPro" id="IPR044668">
    <property type="entry name" value="PuuD-like"/>
</dbReference>
<dbReference type="PROSITE" id="PS51273">
    <property type="entry name" value="GATASE_TYPE_1"/>
    <property type="match status" value="1"/>
</dbReference>
<dbReference type="InterPro" id="IPR011697">
    <property type="entry name" value="Peptidase_C26"/>
</dbReference>
<evidence type="ECO:0008006" key="2">
    <source>
        <dbReference type="Google" id="ProtNLM"/>
    </source>
</evidence>
<evidence type="ECO:0000313" key="1">
    <source>
        <dbReference type="EMBL" id="MPM57396.1"/>
    </source>
</evidence>
<dbReference type="GO" id="GO:0005829">
    <property type="term" value="C:cytosol"/>
    <property type="evidence" value="ECO:0007669"/>
    <property type="project" value="TreeGrafter"/>
</dbReference>
<dbReference type="GO" id="GO:0016811">
    <property type="term" value="F:hydrolase activity, acting on carbon-nitrogen (but not peptide) bonds, in linear amides"/>
    <property type="evidence" value="ECO:0007669"/>
    <property type="project" value="InterPro"/>
</dbReference>
<sequence length="87" mass="9473">MLNKQIGLEKVAVNSFHHQAVKDLAPGFKATAFAPDGVIEAIEKAGSSRVFGVQFHPEGFTSKGIDTFIGIFRHLVKEAGAYRDTKK</sequence>
<dbReference type="PANTHER" id="PTHR43235:SF1">
    <property type="entry name" value="GLUTAMINE AMIDOTRANSFERASE PB2B2.05-RELATED"/>
    <property type="match status" value="1"/>
</dbReference>
<dbReference type="EMBL" id="VSSQ01016248">
    <property type="protein sequence ID" value="MPM57396.1"/>
    <property type="molecule type" value="Genomic_DNA"/>
</dbReference>
<dbReference type="Pfam" id="PF07722">
    <property type="entry name" value="Peptidase_C26"/>
    <property type="match status" value="1"/>
</dbReference>
<dbReference type="PANTHER" id="PTHR43235">
    <property type="entry name" value="GLUTAMINE AMIDOTRANSFERASE PB2B2.05-RELATED"/>
    <property type="match status" value="1"/>
</dbReference>
<proteinExistence type="predicted"/>
<name>A0A645AX76_9ZZZZ</name>
<reference evidence="1" key="1">
    <citation type="submission" date="2019-08" db="EMBL/GenBank/DDBJ databases">
        <authorList>
            <person name="Kucharzyk K."/>
            <person name="Murdoch R.W."/>
            <person name="Higgins S."/>
            <person name="Loffler F."/>
        </authorList>
    </citation>
    <scope>NUCLEOTIDE SEQUENCE</scope>
</reference>
<protein>
    <recommendedName>
        <fullName evidence="2">Glutamine amidotransferase domain-containing protein</fullName>
    </recommendedName>
</protein>
<gene>
    <name evidence="1" type="ORF">SDC9_104218</name>
</gene>
<organism evidence="1">
    <name type="scientific">bioreactor metagenome</name>
    <dbReference type="NCBI Taxonomy" id="1076179"/>
    <lineage>
        <taxon>unclassified sequences</taxon>
        <taxon>metagenomes</taxon>
        <taxon>ecological metagenomes</taxon>
    </lineage>
</organism>